<dbReference type="PANTHER" id="PTHR43792:SF1">
    <property type="entry name" value="N-ACETYLTRANSFERASE DOMAIN-CONTAINING PROTEIN"/>
    <property type="match status" value="1"/>
</dbReference>
<accession>A0ABV6G741</accession>
<comment type="caution">
    <text evidence="2">The sequence shown here is derived from an EMBL/GenBank/DDBJ whole genome shotgun (WGS) entry which is preliminary data.</text>
</comment>
<feature type="domain" description="N-acetyltransferase" evidence="1">
    <location>
        <begin position="32"/>
        <end position="171"/>
    </location>
</feature>
<name>A0ABV6G741_9GAMM</name>
<dbReference type="InterPro" id="IPR016181">
    <property type="entry name" value="Acyl_CoA_acyltransferase"/>
</dbReference>
<dbReference type="InterPro" id="IPR000182">
    <property type="entry name" value="GNAT_dom"/>
</dbReference>
<dbReference type="PROSITE" id="PS51186">
    <property type="entry name" value="GNAT"/>
    <property type="match status" value="1"/>
</dbReference>
<proteinExistence type="predicted"/>
<keyword evidence="2" id="KW-0808">Transferase</keyword>
<dbReference type="PANTHER" id="PTHR43792">
    <property type="entry name" value="GNAT FAMILY, PUTATIVE (AFU_ORTHOLOGUE AFUA_3G00765)-RELATED-RELATED"/>
    <property type="match status" value="1"/>
</dbReference>
<dbReference type="Gene3D" id="3.40.630.30">
    <property type="match status" value="1"/>
</dbReference>
<keyword evidence="2" id="KW-0012">Acyltransferase</keyword>
<dbReference type="GO" id="GO:0016746">
    <property type="term" value="F:acyltransferase activity"/>
    <property type="evidence" value="ECO:0007669"/>
    <property type="project" value="UniProtKB-KW"/>
</dbReference>
<reference evidence="2 3" key="1">
    <citation type="submission" date="2024-09" db="EMBL/GenBank/DDBJ databases">
        <authorList>
            <person name="Sun Q."/>
            <person name="Mori K."/>
        </authorList>
    </citation>
    <scope>NUCLEOTIDE SEQUENCE [LARGE SCALE GENOMIC DNA]</scope>
    <source>
        <strain evidence="2 3">CCM 7415</strain>
    </source>
</reference>
<sequence>MNIIQTSRLTLEPLMESHATAMFEVLNDPAIYEFENKPPSSLESLAQRYRRLESRSSPDRSQQWLNWVIRLDEVGPCGYVQASVLQSDTACIAYVLNSKYWRRGIGREAVEAMLRELRTTYSVTRFAAVLKSANFRSMALLGRLRFRRATTKQTIVFDPQPDELVMVRAAHE</sequence>
<dbReference type="Pfam" id="PF13302">
    <property type="entry name" value="Acetyltransf_3"/>
    <property type="match status" value="1"/>
</dbReference>
<dbReference type="Proteomes" id="UP001589814">
    <property type="component" value="Unassembled WGS sequence"/>
</dbReference>
<dbReference type="InterPro" id="IPR051531">
    <property type="entry name" value="N-acetyltransferase"/>
</dbReference>
<gene>
    <name evidence="2" type="ORF">ACFFHW_15960</name>
</gene>
<evidence type="ECO:0000313" key="3">
    <source>
        <dbReference type="Proteomes" id="UP001589814"/>
    </source>
</evidence>
<dbReference type="EMBL" id="JBHLVX010000060">
    <property type="protein sequence ID" value="MFC0269463.1"/>
    <property type="molecule type" value="Genomic_DNA"/>
</dbReference>
<dbReference type="SUPFAM" id="SSF55729">
    <property type="entry name" value="Acyl-CoA N-acyltransferases (Nat)"/>
    <property type="match status" value="1"/>
</dbReference>
<keyword evidence="3" id="KW-1185">Reference proteome</keyword>
<dbReference type="EC" id="2.3.-.-" evidence="2"/>
<dbReference type="RefSeq" id="WP_083920803.1">
    <property type="nucleotide sequence ID" value="NZ_JBHLVX010000060.1"/>
</dbReference>
<evidence type="ECO:0000259" key="1">
    <source>
        <dbReference type="PROSITE" id="PS51186"/>
    </source>
</evidence>
<protein>
    <submittedName>
        <fullName evidence="2">GNAT family N-acetyltransferase</fullName>
        <ecNumber evidence="2">2.3.-.-</ecNumber>
    </submittedName>
</protein>
<organism evidence="2 3">
    <name type="scientific">Kushneria aurantia</name>
    <dbReference type="NCBI Taxonomy" id="504092"/>
    <lineage>
        <taxon>Bacteria</taxon>
        <taxon>Pseudomonadati</taxon>
        <taxon>Pseudomonadota</taxon>
        <taxon>Gammaproteobacteria</taxon>
        <taxon>Oceanospirillales</taxon>
        <taxon>Halomonadaceae</taxon>
        <taxon>Kushneria</taxon>
    </lineage>
</organism>
<evidence type="ECO:0000313" key="2">
    <source>
        <dbReference type="EMBL" id="MFC0269463.1"/>
    </source>
</evidence>